<dbReference type="Proteomes" id="UP001228905">
    <property type="component" value="Unassembled WGS sequence"/>
</dbReference>
<name>A0ABU0IXW0_9CAUL</name>
<dbReference type="EC" id="3.1.-.-" evidence="2"/>
<sequence length="1001" mass="108323">MNPLDQPGPRWFTIPAHRPFLDDLAAGLIDALPGPEDTPGALLLVPTRRGVRALAESFLKAGTGRAVLLPQIRAVGDLDEGEPPFEPGDAALDLPPAIDPLRRRFELASLAARFDDQDRSAQHALSLADALAGLIDAAAIEEAPVLERLDGLVDLDLAEHWEKSAKLLEKALVAWPDRLRELGLMDVAERRVKLLDRLAEQWTNHPPQGPVIAAGSTGSAPATARLLTVVAGLPRGAVVLPGLDQELADSAWAGIEDQHPQDSMRRLLQTARIDRGQVREWRPRIDLAGRWRRRLVNEALRPADATADWLGVIAKLREEAEPGLDPFAAGLDGLTDITASSEDEAATVCALLLREALETEGQTAALVTPDQALARRVSARLARWGVNADSTAGTPLTRFAPGMLAQAVAGLVADPADPVARLAVLKNPLVRLNRTPEDLAAAREGLERWGLRGPRPRTPQALERRLTEAERKYSTGDLGPALALSRDLDAAIDLAVIPFAPQAPAHRAAEALTQALEKLCEGEGLLWAGPEGECLSRLLTGVIAHGEALPPVDAPGWLSLVQTLLNEETVRGAEAAHPRLHILGVLESRMIRADRLILAGLEEGVWPRGAAIDPFLSRPMRKTLGLPSPERRIGQSAHDFAQAACAPDVTLVSSARREGAPAAPSRWLWRLRTLAQGAQYRLPSRPELLDWAKALDQPGDYGPVRRPQPNPPVEDRPRLFSVTRIETLTRDPYAVWARDILKFFPLDRPDRMVEAMARGTAIHSAFEALGRRWNEGEPPAPEAMFETLYLEALAEEGLSEAALARERALAREAARWVAGFERRRRADGAKVHVEISGELVLQVDGVPHRLTAKADRIEVTRDHKGHVLDYKTGSIPTKKMVDAGFSPQLTLTAAILRDGGFDGITATHGSVSPGDLTYVRVTGRIPAGSEEVSKAAGPDSEAAAAAALEGIRDLLRSYLSPDQTYPSRTAPQFVKAYAGDYDHLARVFEWSTGGDGEEGGE</sequence>
<keyword evidence="2" id="KW-0547">Nucleotide-binding</keyword>
<dbReference type="GO" id="GO:0003678">
    <property type="term" value="F:DNA helicase activity"/>
    <property type="evidence" value="ECO:0007669"/>
    <property type="project" value="UniProtKB-EC"/>
</dbReference>
<evidence type="ECO:0000313" key="2">
    <source>
        <dbReference type="EMBL" id="MDQ0466848.1"/>
    </source>
</evidence>
<dbReference type="NCBIfam" id="TIGR02786">
    <property type="entry name" value="addB_alphas"/>
    <property type="match status" value="1"/>
</dbReference>
<dbReference type="SUPFAM" id="SSF52540">
    <property type="entry name" value="P-loop containing nucleoside triphosphate hydrolases"/>
    <property type="match status" value="1"/>
</dbReference>
<accession>A0ABU0IXW0</accession>
<evidence type="ECO:0000313" key="3">
    <source>
        <dbReference type="Proteomes" id="UP001228905"/>
    </source>
</evidence>
<dbReference type="InterPro" id="IPR038726">
    <property type="entry name" value="PDDEXK_AddAB-type"/>
</dbReference>
<dbReference type="InterPro" id="IPR014153">
    <property type="entry name" value="Ds_break_AddB"/>
</dbReference>
<reference evidence="2 3" key="1">
    <citation type="submission" date="2023-07" db="EMBL/GenBank/DDBJ databases">
        <title>Genomic Encyclopedia of Type Strains, Phase IV (KMG-IV): sequencing the most valuable type-strain genomes for metagenomic binning, comparative biology and taxonomic classification.</title>
        <authorList>
            <person name="Goeker M."/>
        </authorList>
    </citation>
    <scope>NUCLEOTIDE SEQUENCE [LARGE SCALE GENOMIC DNA]</scope>
    <source>
        <strain evidence="2 3">DSM 18695</strain>
    </source>
</reference>
<keyword evidence="2" id="KW-0378">Hydrolase</keyword>
<dbReference type="RefSeq" id="WP_307353037.1">
    <property type="nucleotide sequence ID" value="NZ_JAUSVS010000015.1"/>
</dbReference>
<keyword evidence="2" id="KW-0067">ATP-binding</keyword>
<comment type="caution">
    <text evidence="2">The sequence shown here is derived from an EMBL/GenBank/DDBJ whole genome shotgun (WGS) entry which is preliminary data.</text>
</comment>
<gene>
    <name evidence="2" type="ORF">QO010_004644</name>
</gene>
<dbReference type="Pfam" id="PF12705">
    <property type="entry name" value="PDDEXK_1"/>
    <property type="match status" value="1"/>
</dbReference>
<evidence type="ECO:0000259" key="1">
    <source>
        <dbReference type="Pfam" id="PF12705"/>
    </source>
</evidence>
<dbReference type="InterPro" id="IPR027417">
    <property type="entry name" value="P-loop_NTPase"/>
</dbReference>
<keyword evidence="2" id="KW-0347">Helicase</keyword>
<dbReference type="EC" id="3.6.4.12" evidence="2"/>
<proteinExistence type="predicted"/>
<keyword evidence="3" id="KW-1185">Reference proteome</keyword>
<dbReference type="EMBL" id="JAUSVS010000015">
    <property type="protein sequence ID" value="MDQ0466848.1"/>
    <property type="molecule type" value="Genomic_DNA"/>
</dbReference>
<dbReference type="GO" id="GO:0016787">
    <property type="term" value="F:hydrolase activity"/>
    <property type="evidence" value="ECO:0007669"/>
    <property type="project" value="UniProtKB-KW"/>
</dbReference>
<protein>
    <submittedName>
        <fullName evidence="2">ATP-dependent helicase/nuclease subunit B</fullName>
        <ecNumber evidence="2">3.1.-.-</ecNumber>
        <ecNumber evidence="2">3.6.4.12</ecNumber>
    </submittedName>
</protein>
<feature type="domain" description="PD-(D/E)XK endonuclease-like" evidence="1">
    <location>
        <begin position="720"/>
        <end position="960"/>
    </location>
</feature>
<organism evidence="2 3">
    <name type="scientific">Caulobacter ginsengisoli</name>
    <dbReference type="NCBI Taxonomy" id="400775"/>
    <lineage>
        <taxon>Bacteria</taxon>
        <taxon>Pseudomonadati</taxon>
        <taxon>Pseudomonadota</taxon>
        <taxon>Alphaproteobacteria</taxon>
        <taxon>Caulobacterales</taxon>
        <taxon>Caulobacteraceae</taxon>
        <taxon>Caulobacter</taxon>
    </lineage>
</organism>